<name>A0A833RQJ3_9HYME</name>
<evidence type="ECO:0000313" key="2">
    <source>
        <dbReference type="EMBL" id="KAF3420765.1"/>
    </source>
</evidence>
<dbReference type="AlphaFoldDB" id="A0A833RQJ3"/>
<protein>
    <submittedName>
        <fullName evidence="2">Uncharacterized protein</fullName>
    </submittedName>
</protein>
<feature type="compositionally biased region" description="Polar residues" evidence="1">
    <location>
        <begin position="1"/>
        <end position="18"/>
    </location>
</feature>
<gene>
    <name evidence="2" type="ORF">E2986_09648</name>
</gene>
<sequence>MQILQNDQLMKGNGSQDQTDGERIERLTMKRLKILVNERKSLKSSTNADRDFHSNRTENTIDRFTMISL</sequence>
<proteinExistence type="predicted"/>
<keyword evidence="3" id="KW-1185">Reference proteome</keyword>
<comment type="caution">
    <text evidence="2">The sequence shown here is derived from an EMBL/GenBank/DDBJ whole genome shotgun (WGS) entry which is preliminary data.</text>
</comment>
<organism evidence="2 3">
    <name type="scientific">Frieseomelitta varia</name>
    <dbReference type="NCBI Taxonomy" id="561572"/>
    <lineage>
        <taxon>Eukaryota</taxon>
        <taxon>Metazoa</taxon>
        <taxon>Ecdysozoa</taxon>
        <taxon>Arthropoda</taxon>
        <taxon>Hexapoda</taxon>
        <taxon>Insecta</taxon>
        <taxon>Pterygota</taxon>
        <taxon>Neoptera</taxon>
        <taxon>Endopterygota</taxon>
        <taxon>Hymenoptera</taxon>
        <taxon>Apocrita</taxon>
        <taxon>Aculeata</taxon>
        <taxon>Apoidea</taxon>
        <taxon>Anthophila</taxon>
        <taxon>Apidae</taxon>
        <taxon>Frieseomelitta</taxon>
    </lineage>
</organism>
<evidence type="ECO:0000313" key="3">
    <source>
        <dbReference type="Proteomes" id="UP000655588"/>
    </source>
</evidence>
<accession>A0A833RQJ3</accession>
<dbReference type="EMBL" id="WNWW01000922">
    <property type="protein sequence ID" value="KAF3420765.1"/>
    <property type="molecule type" value="Genomic_DNA"/>
</dbReference>
<evidence type="ECO:0000256" key="1">
    <source>
        <dbReference type="SAM" id="MobiDB-lite"/>
    </source>
</evidence>
<dbReference type="Proteomes" id="UP000655588">
    <property type="component" value="Unassembled WGS sequence"/>
</dbReference>
<feature type="region of interest" description="Disordered" evidence="1">
    <location>
        <begin position="1"/>
        <end position="24"/>
    </location>
</feature>
<reference evidence="2" key="1">
    <citation type="submission" date="2019-11" db="EMBL/GenBank/DDBJ databases">
        <title>The nuclear and mitochondrial genomes of Frieseomelitta varia - a highly eusocial stingless bee (Meliponini) with a permanently sterile worker caste.</title>
        <authorList>
            <person name="Freitas F.C.P."/>
            <person name="Lourenco A.P."/>
            <person name="Nunes F.M.F."/>
            <person name="Paschoal A.R."/>
            <person name="Abreu F.C.P."/>
            <person name="Barbin F.O."/>
            <person name="Bataglia L."/>
            <person name="Cardoso-Junior C.A.M."/>
            <person name="Cervoni M.S."/>
            <person name="Silva S.R."/>
            <person name="Dalarmi F."/>
            <person name="Del Lama M.A."/>
            <person name="Depintor T.S."/>
            <person name="Ferreira K.M."/>
            <person name="Goria P.S."/>
            <person name="Jaskot M.C."/>
            <person name="Lago D.C."/>
            <person name="Luna-Lucena D."/>
            <person name="Moda L.M."/>
            <person name="Nascimento L."/>
            <person name="Pedrino M."/>
            <person name="Rabico F.O."/>
            <person name="Sanches F.C."/>
            <person name="Santos D.E."/>
            <person name="Santos C.G."/>
            <person name="Vieira J."/>
            <person name="Lopes T.F."/>
            <person name="Barchuk A.R."/>
            <person name="Hartfelder K."/>
            <person name="Simoes Z.L.P."/>
            <person name="Bitondi M.M.G."/>
            <person name="Pinheiro D.G."/>
        </authorList>
    </citation>
    <scope>NUCLEOTIDE SEQUENCE</scope>
    <source>
        <strain evidence="2">USP_RPSP 00005682</strain>
        <tissue evidence="2">Whole individual</tissue>
    </source>
</reference>